<accession>X0TIC8</accession>
<comment type="subcellular location">
    <subcellularLocation>
        <location evidence="1">Membrane</location>
        <topology evidence="1">Multi-pass membrane protein</topology>
    </subcellularLocation>
</comment>
<evidence type="ECO:0000256" key="3">
    <source>
        <dbReference type="ARBA" id="ARBA00022692"/>
    </source>
</evidence>
<feature type="transmembrane region" description="Helical" evidence="6">
    <location>
        <begin position="34"/>
        <end position="55"/>
    </location>
</feature>
<dbReference type="InterPro" id="IPR037272">
    <property type="entry name" value="SNS_sf"/>
</dbReference>
<keyword evidence="5 6" id="KW-0472">Membrane</keyword>
<sequence>MGHAFFTLSLATGSIMMYGAYLPRGVSIAKSSIAIMIADTGIALIAGLVIFPIVFVNHLEPSAGPGLIFKTLPIAFSRMPASQFFSTVFFIMLFFAAFTSTISLLEPGVSWFMETFKLSRAKAVSIAGFIVWFLGLGTIFSFNIWASVKLFGLTFFELVDEVTANFMLPIGGFFIAFFAAWRIDKTIITLELGEKNQRYINLWQCILRYIAPLIIIILFLSFIGVIKLG</sequence>
<dbReference type="PANTHER" id="PTHR42948">
    <property type="entry name" value="TRANSPORTER"/>
    <property type="match status" value="1"/>
</dbReference>
<organism evidence="7">
    <name type="scientific">marine sediment metagenome</name>
    <dbReference type="NCBI Taxonomy" id="412755"/>
    <lineage>
        <taxon>unclassified sequences</taxon>
        <taxon>metagenomes</taxon>
        <taxon>ecological metagenomes</taxon>
    </lineage>
</organism>
<keyword evidence="3 6" id="KW-0812">Transmembrane</keyword>
<feature type="transmembrane region" description="Helical" evidence="6">
    <location>
        <begin position="6"/>
        <end position="22"/>
    </location>
</feature>
<evidence type="ECO:0008006" key="8">
    <source>
        <dbReference type="Google" id="ProtNLM"/>
    </source>
</evidence>
<dbReference type="AlphaFoldDB" id="X0TIC8"/>
<evidence type="ECO:0000256" key="5">
    <source>
        <dbReference type="ARBA" id="ARBA00023136"/>
    </source>
</evidence>
<evidence type="ECO:0000256" key="4">
    <source>
        <dbReference type="ARBA" id="ARBA00022989"/>
    </source>
</evidence>
<feature type="transmembrane region" description="Helical" evidence="6">
    <location>
        <begin position="205"/>
        <end position="226"/>
    </location>
</feature>
<evidence type="ECO:0000256" key="1">
    <source>
        <dbReference type="ARBA" id="ARBA00004141"/>
    </source>
</evidence>
<dbReference type="InterPro" id="IPR000175">
    <property type="entry name" value="Na/ntran_symport"/>
</dbReference>
<feature type="transmembrane region" description="Helical" evidence="6">
    <location>
        <begin position="166"/>
        <end position="184"/>
    </location>
</feature>
<proteinExistence type="predicted"/>
<feature type="transmembrane region" description="Helical" evidence="6">
    <location>
        <begin position="84"/>
        <end position="105"/>
    </location>
</feature>
<evidence type="ECO:0000313" key="7">
    <source>
        <dbReference type="EMBL" id="GAF87917.1"/>
    </source>
</evidence>
<keyword evidence="4 6" id="KW-1133">Transmembrane helix</keyword>
<dbReference type="GO" id="GO:0016020">
    <property type="term" value="C:membrane"/>
    <property type="evidence" value="ECO:0007669"/>
    <property type="project" value="UniProtKB-SubCell"/>
</dbReference>
<dbReference type="Pfam" id="PF00209">
    <property type="entry name" value="SNF"/>
    <property type="match status" value="1"/>
</dbReference>
<protein>
    <recommendedName>
        <fullName evidence="8">Sodium:neurotransmitter symporter family protein</fullName>
    </recommendedName>
</protein>
<dbReference type="PROSITE" id="PS50267">
    <property type="entry name" value="NA_NEUROTRAN_SYMP_3"/>
    <property type="match status" value="1"/>
</dbReference>
<evidence type="ECO:0000256" key="6">
    <source>
        <dbReference type="SAM" id="Phobius"/>
    </source>
</evidence>
<dbReference type="NCBIfam" id="NF037979">
    <property type="entry name" value="Na_transp"/>
    <property type="match status" value="1"/>
</dbReference>
<comment type="caution">
    <text evidence="7">The sequence shown here is derived from an EMBL/GenBank/DDBJ whole genome shotgun (WGS) entry which is preliminary data.</text>
</comment>
<dbReference type="SUPFAM" id="SSF161070">
    <property type="entry name" value="SNF-like"/>
    <property type="match status" value="1"/>
</dbReference>
<feature type="transmembrane region" description="Helical" evidence="6">
    <location>
        <begin position="126"/>
        <end position="146"/>
    </location>
</feature>
<dbReference type="PANTHER" id="PTHR42948:SF1">
    <property type="entry name" value="TRANSPORTER"/>
    <property type="match status" value="1"/>
</dbReference>
<evidence type="ECO:0000256" key="2">
    <source>
        <dbReference type="ARBA" id="ARBA00022448"/>
    </source>
</evidence>
<keyword evidence="2" id="KW-0813">Transport</keyword>
<gene>
    <name evidence="7" type="ORF">S01H1_25207</name>
</gene>
<dbReference type="EMBL" id="BARS01015199">
    <property type="protein sequence ID" value="GAF87917.1"/>
    <property type="molecule type" value="Genomic_DNA"/>
</dbReference>
<reference evidence="7" key="1">
    <citation type="journal article" date="2014" name="Front. Microbiol.">
        <title>High frequency of phylogenetically diverse reductive dehalogenase-homologous genes in deep subseafloor sedimentary metagenomes.</title>
        <authorList>
            <person name="Kawai M."/>
            <person name="Futagami T."/>
            <person name="Toyoda A."/>
            <person name="Takaki Y."/>
            <person name="Nishi S."/>
            <person name="Hori S."/>
            <person name="Arai W."/>
            <person name="Tsubouchi T."/>
            <person name="Morono Y."/>
            <person name="Uchiyama I."/>
            <person name="Ito T."/>
            <person name="Fujiyama A."/>
            <person name="Inagaki F."/>
            <person name="Takami H."/>
        </authorList>
    </citation>
    <scope>NUCLEOTIDE SEQUENCE</scope>
    <source>
        <strain evidence="7">Expedition CK06-06</strain>
    </source>
</reference>
<name>X0TIC8_9ZZZZ</name>